<keyword evidence="4" id="KW-1185">Reference proteome</keyword>
<proteinExistence type="inferred from homology"/>
<evidence type="ECO:0000313" key="4">
    <source>
        <dbReference type="Proteomes" id="UP000652354"/>
    </source>
</evidence>
<evidence type="ECO:0000256" key="2">
    <source>
        <dbReference type="HAMAP-Rule" id="MF_00048"/>
    </source>
</evidence>
<evidence type="ECO:0000256" key="1">
    <source>
        <dbReference type="ARBA" id="ARBA00006738"/>
    </source>
</evidence>
<gene>
    <name evidence="3" type="ORF">Dac01nite_00060</name>
</gene>
<protein>
    <recommendedName>
        <fullName evidence="2">UPF0102 protein Dac01nite_00060</fullName>
    </recommendedName>
</protein>
<accession>A0A919PZJ2</accession>
<dbReference type="AlphaFoldDB" id="A0A919PZJ2"/>
<reference evidence="3" key="1">
    <citation type="submission" date="2021-01" db="EMBL/GenBank/DDBJ databases">
        <title>Whole genome shotgun sequence of Demequina activiva NBRC 110675.</title>
        <authorList>
            <person name="Komaki H."/>
            <person name="Tamura T."/>
        </authorList>
    </citation>
    <scope>NUCLEOTIDE SEQUENCE</scope>
    <source>
        <strain evidence="3">NBRC 110675</strain>
    </source>
</reference>
<dbReference type="NCBIfam" id="NF009154">
    <property type="entry name" value="PRK12497.3-3"/>
    <property type="match status" value="1"/>
</dbReference>
<dbReference type="RefSeq" id="WP_203652740.1">
    <property type="nucleotide sequence ID" value="NZ_BONR01000001.1"/>
</dbReference>
<dbReference type="SUPFAM" id="SSF52980">
    <property type="entry name" value="Restriction endonuclease-like"/>
    <property type="match status" value="1"/>
</dbReference>
<dbReference type="InterPro" id="IPR011335">
    <property type="entry name" value="Restrct_endonuc-II-like"/>
</dbReference>
<comment type="caution">
    <text evidence="3">The sequence shown here is derived from an EMBL/GenBank/DDBJ whole genome shotgun (WGS) entry which is preliminary data.</text>
</comment>
<dbReference type="NCBIfam" id="TIGR00252">
    <property type="entry name" value="YraN family protein"/>
    <property type="match status" value="1"/>
</dbReference>
<dbReference type="InterPro" id="IPR011856">
    <property type="entry name" value="tRNA_endonuc-like_dom_sf"/>
</dbReference>
<dbReference type="CDD" id="cd20736">
    <property type="entry name" value="PoNe_Nuclease"/>
    <property type="match status" value="1"/>
</dbReference>
<dbReference type="Gene3D" id="3.40.1350.10">
    <property type="match status" value="1"/>
</dbReference>
<dbReference type="GO" id="GO:0003676">
    <property type="term" value="F:nucleic acid binding"/>
    <property type="evidence" value="ECO:0007669"/>
    <property type="project" value="InterPro"/>
</dbReference>
<name>A0A919PZJ2_9MICO</name>
<dbReference type="PANTHER" id="PTHR34039:SF1">
    <property type="entry name" value="UPF0102 PROTEIN YRAN"/>
    <property type="match status" value="1"/>
</dbReference>
<dbReference type="NCBIfam" id="NF009150">
    <property type="entry name" value="PRK12497.1-3"/>
    <property type="match status" value="1"/>
</dbReference>
<sequence length="118" mass="12907">MNARQAVGRHGETVATRALEEQGWEVLDRNWRCARGELDIVARDGETAVAVEVKTRRSTVAGSALEAVTTDKVARLRRLLATWLAQQPETFAHARVDVIAVTLPAAGAARIEHLRGIE</sequence>
<dbReference type="PANTHER" id="PTHR34039">
    <property type="entry name" value="UPF0102 PROTEIN YRAN"/>
    <property type="match status" value="1"/>
</dbReference>
<dbReference type="Pfam" id="PF02021">
    <property type="entry name" value="UPF0102"/>
    <property type="match status" value="1"/>
</dbReference>
<comment type="similarity">
    <text evidence="1 2">Belongs to the UPF0102 family.</text>
</comment>
<dbReference type="EMBL" id="BONR01000001">
    <property type="protein sequence ID" value="GIG53254.1"/>
    <property type="molecule type" value="Genomic_DNA"/>
</dbReference>
<dbReference type="HAMAP" id="MF_00048">
    <property type="entry name" value="UPF0102"/>
    <property type="match status" value="1"/>
</dbReference>
<dbReference type="InterPro" id="IPR003509">
    <property type="entry name" value="UPF0102_YraN-like"/>
</dbReference>
<dbReference type="Proteomes" id="UP000652354">
    <property type="component" value="Unassembled WGS sequence"/>
</dbReference>
<organism evidence="3 4">
    <name type="scientific">Demequina activiva</name>
    <dbReference type="NCBI Taxonomy" id="1582364"/>
    <lineage>
        <taxon>Bacteria</taxon>
        <taxon>Bacillati</taxon>
        <taxon>Actinomycetota</taxon>
        <taxon>Actinomycetes</taxon>
        <taxon>Micrococcales</taxon>
        <taxon>Demequinaceae</taxon>
        <taxon>Demequina</taxon>
    </lineage>
</organism>
<evidence type="ECO:0000313" key="3">
    <source>
        <dbReference type="EMBL" id="GIG53254.1"/>
    </source>
</evidence>